<evidence type="ECO:0000259" key="1">
    <source>
        <dbReference type="PROSITE" id="PS51202"/>
    </source>
</evidence>
<dbReference type="PANTHER" id="PTHR30445">
    <property type="entry name" value="K(+)_H(+) ANTIPORTER SUBUNIT KHTT"/>
    <property type="match status" value="1"/>
</dbReference>
<protein>
    <recommendedName>
        <fullName evidence="1">RCK C-terminal domain-containing protein</fullName>
    </recommendedName>
</protein>
<dbReference type="GO" id="GO:0006813">
    <property type="term" value="P:potassium ion transport"/>
    <property type="evidence" value="ECO:0007669"/>
    <property type="project" value="InterPro"/>
</dbReference>
<feature type="domain" description="RCK C-terminal" evidence="1">
    <location>
        <begin position="1"/>
        <end position="79"/>
    </location>
</feature>
<dbReference type="SUPFAM" id="SSF109755">
    <property type="entry name" value="PhoU-like"/>
    <property type="match status" value="1"/>
</dbReference>
<dbReference type="Gene3D" id="3.30.70.1450">
    <property type="entry name" value="Regulator of K+ conductance, C-terminal domain"/>
    <property type="match status" value="2"/>
</dbReference>
<dbReference type="PROSITE" id="PS51202">
    <property type="entry name" value="RCK_C"/>
    <property type="match status" value="2"/>
</dbReference>
<dbReference type="InterPro" id="IPR050144">
    <property type="entry name" value="AAE_transporter"/>
</dbReference>
<sequence length="274" mass="31047">RTADEKIAWVEVSEDSVLVGKKFYELKLPSSIGIWTFAIKRGKSWIVLPQKNTEVHVGDALIVKGPPDGVAILCKMAGARREVWAPERRLPSIRKALAEMRDLSSLMVDMAYSSILFRSREIAEEVIEVEEKFDKLSYKLWLATFKAAKWERNVARLNGLLQMVRSMEQISDAAVLIADVATRRVGLHPVFSRALAEADEQIGRVNVAERSDFVDKSLKELNLWTTMGAYVLMIKRGKRYMFDPSRRTRIRASDSLIIRGSQRGVQKVKKAARG</sequence>
<accession>X1L423</accession>
<dbReference type="EMBL" id="BARV01000622">
    <property type="protein sequence ID" value="GAI00631.1"/>
    <property type="molecule type" value="Genomic_DNA"/>
</dbReference>
<reference evidence="2" key="1">
    <citation type="journal article" date="2014" name="Front. Microbiol.">
        <title>High frequency of phylogenetically diverse reductive dehalogenase-homologous genes in deep subseafloor sedimentary metagenomes.</title>
        <authorList>
            <person name="Kawai M."/>
            <person name="Futagami T."/>
            <person name="Toyoda A."/>
            <person name="Takaki Y."/>
            <person name="Nishi S."/>
            <person name="Hori S."/>
            <person name="Arai W."/>
            <person name="Tsubouchi T."/>
            <person name="Morono Y."/>
            <person name="Uchiyama I."/>
            <person name="Ito T."/>
            <person name="Fujiyama A."/>
            <person name="Inagaki F."/>
            <person name="Takami H."/>
        </authorList>
    </citation>
    <scope>NUCLEOTIDE SEQUENCE</scope>
    <source>
        <strain evidence="2">Expedition CK06-06</strain>
    </source>
</reference>
<feature type="domain" description="RCK C-terminal" evidence="1">
    <location>
        <begin position="188"/>
        <end position="274"/>
    </location>
</feature>
<feature type="non-terminal residue" evidence="2">
    <location>
        <position position="1"/>
    </location>
</feature>
<dbReference type="Pfam" id="PF02080">
    <property type="entry name" value="TrkA_C"/>
    <property type="match status" value="2"/>
</dbReference>
<dbReference type="Gene3D" id="1.20.58.220">
    <property type="entry name" value="Phosphate transport system protein phou homolog 2, domain 2"/>
    <property type="match status" value="1"/>
</dbReference>
<dbReference type="PANTHER" id="PTHR30445:SF8">
    <property type="entry name" value="K(+)_H(+) ANTIPORTER SUBUNIT KHTT"/>
    <property type="match status" value="1"/>
</dbReference>
<dbReference type="SUPFAM" id="SSF116726">
    <property type="entry name" value="TrkA C-terminal domain-like"/>
    <property type="match status" value="2"/>
</dbReference>
<dbReference type="Pfam" id="PF01895">
    <property type="entry name" value="PhoU"/>
    <property type="match status" value="1"/>
</dbReference>
<dbReference type="InterPro" id="IPR006037">
    <property type="entry name" value="RCK_C"/>
</dbReference>
<organism evidence="2">
    <name type="scientific">marine sediment metagenome</name>
    <dbReference type="NCBI Taxonomy" id="412755"/>
    <lineage>
        <taxon>unclassified sequences</taxon>
        <taxon>metagenomes</taxon>
        <taxon>ecological metagenomes</taxon>
    </lineage>
</organism>
<dbReference type="AlphaFoldDB" id="X1L423"/>
<comment type="caution">
    <text evidence="2">The sequence shown here is derived from an EMBL/GenBank/DDBJ whole genome shotgun (WGS) entry which is preliminary data.</text>
</comment>
<gene>
    <name evidence="2" type="ORF">S06H3_02206</name>
</gene>
<dbReference type="InterPro" id="IPR038078">
    <property type="entry name" value="PhoU-like_sf"/>
</dbReference>
<name>X1L423_9ZZZZ</name>
<dbReference type="InterPro" id="IPR026022">
    <property type="entry name" value="PhoU_dom"/>
</dbReference>
<evidence type="ECO:0000313" key="2">
    <source>
        <dbReference type="EMBL" id="GAI00631.1"/>
    </source>
</evidence>
<dbReference type="GO" id="GO:0008324">
    <property type="term" value="F:monoatomic cation transmembrane transporter activity"/>
    <property type="evidence" value="ECO:0007669"/>
    <property type="project" value="InterPro"/>
</dbReference>
<proteinExistence type="predicted"/>
<dbReference type="InterPro" id="IPR036721">
    <property type="entry name" value="RCK_C_sf"/>
</dbReference>